<name>A0A437QIQ9_9GAMM</name>
<evidence type="ECO:0000256" key="1">
    <source>
        <dbReference type="ARBA" id="ARBA00010552"/>
    </source>
</evidence>
<reference evidence="2 3" key="1">
    <citation type="submission" date="2019-01" db="EMBL/GenBank/DDBJ databases">
        <authorList>
            <person name="Chen W.-M."/>
        </authorList>
    </citation>
    <scope>NUCLEOTIDE SEQUENCE [LARGE SCALE GENOMIC DNA]</scope>
    <source>
        <strain evidence="2 3">KYPC3</strain>
    </source>
</reference>
<dbReference type="PROSITE" id="PS01094">
    <property type="entry name" value="UPF0076"/>
    <property type="match status" value="1"/>
</dbReference>
<comment type="similarity">
    <text evidence="1">Belongs to the RutC family.</text>
</comment>
<dbReference type="AlphaFoldDB" id="A0A437QIQ9"/>
<proteinExistence type="inferred from homology"/>
<dbReference type="Pfam" id="PF01042">
    <property type="entry name" value="Ribonuc_L-PSP"/>
    <property type="match status" value="1"/>
</dbReference>
<dbReference type="PANTHER" id="PTHR47328">
    <property type="match status" value="1"/>
</dbReference>
<dbReference type="PANTHER" id="PTHR47328:SF1">
    <property type="entry name" value="RUTC FAMILY PROTEIN YOAB"/>
    <property type="match status" value="1"/>
</dbReference>
<dbReference type="Gene3D" id="3.30.1330.40">
    <property type="entry name" value="RutC-like"/>
    <property type="match status" value="1"/>
</dbReference>
<dbReference type="CDD" id="cd06150">
    <property type="entry name" value="YjgF_YER057c_UK114_like_2"/>
    <property type="match status" value="1"/>
</dbReference>
<sequence>MTIKRVLPGNRYSEAVIAGGFIFCAGMVPEHTGGDIVAQTKDVLAQLDTLLAECGTDKTAVVDTVIYLADMADYTGMNIAWDSWIAPGQAPARATVEARLANPAWRIEIKVTAYTRHP</sequence>
<dbReference type="RefSeq" id="WP_127700235.1">
    <property type="nucleotide sequence ID" value="NZ_SACS01000018.1"/>
</dbReference>
<dbReference type="InterPro" id="IPR019897">
    <property type="entry name" value="RidA_CS"/>
</dbReference>
<evidence type="ECO:0000313" key="3">
    <source>
        <dbReference type="Proteomes" id="UP000283077"/>
    </source>
</evidence>
<accession>A0A437QIQ9</accession>
<dbReference type="EMBL" id="SACS01000018">
    <property type="protein sequence ID" value="RVU34438.1"/>
    <property type="molecule type" value="Genomic_DNA"/>
</dbReference>
<protein>
    <submittedName>
        <fullName evidence="2">RidA family protein</fullName>
    </submittedName>
</protein>
<dbReference type="Proteomes" id="UP000283077">
    <property type="component" value="Unassembled WGS sequence"/>
</dbReference>
<keyword evidence="3" id="KW-1185">Reference proteome</keyword>
<dbReference type="InterPro" id="IPR006175">
    <property type="entry name" value="YjgF/YER057c/UK114"/>
</dbReference>
<organism evidence="2 3">
    <name type="scientific">Rheinheimera riviphila</name>
    <dbReference type="NCBI Taxonomy" id="1834037"/>
    <lineage>
        <taxon>Bacteria</taxon>
        <taxon>Pseudomonadati</taxon>
        <taxon>Pseudomonadota</taxon>
        <taxon>Gammaproteobacteria</taxon>
        <taxon>Chromatiales</taxon>
        <taxon>Chromatiaceae</taxon>
        <taxon>Rheinheimera</taxon>
    </lineage>
</organism>
<dbReference type="OrthoDB" id="6899345at2"/>
<dbReference type="InterPro" id="IPR035959">
    <property type="entry name" value="RutC-like_sf"/>
</dbReference>
<dbReference type="InterPro" id="IPR035709">
    <property type="entry name" value="YoaB-like"/>
</dbReference>
<dbReference type="SUPFAM" id="SSF55298">
    <property type="entry name" value="YjgF-like"/>
    <property type="match status" value="1"/>
</dbReference>
<evidence type="ECO:0000313" key="2">
    <source>
        <dbReference type="EMBL" id="RVU34438.1"/>
    </source>
</evidence>
<comment type="caution">
    <text evidence="2">The sequence shown here is derived from an EMBL/GenBank/DDBJ whole genome shotgun (WGS) entry which is preliminary data.</text>
</comment>
<gene>
    <name evidence="2" type="ORF">EOE67_15445</name>
</gene>